<evidence type="ECO:0000313" key="12">
    <source>
        <dbReference type="Proteomes" id="UP000236546"/>
    </source>
</evidence>
<feature type="region of interest" description="Disordered" evidence="8">
    <location>
        <begin position="219"/>
        <end position="262"/>
    </location>
</feature>
<dbReference type="AlphaFoldDB" id="A0A0W7VGU9"/>
<dbReference type="Proteomes" id="UP000236546">
    <property type="component" value="Unassembled WGS sequence"/>
</dbReference>
<sequence length="262" mass="28742">MAELSLDAYWRAPPIARTAATVTFGLSVAVHMGMLAGDLFLYDFHYLARIPPQVWRLVTCFLITFPNLGVLFDTFHMYMYMSQLEKGHPRLSRREDLVWYLTFVCGTILILNHLLGFGYGVMTQALLLAMAYTVTQEQRGQTTNYMFVSIPSQLVPFAMMAINLFFPGGIGIVLLQLQGLAAAHLYLFLTKIWPDVAGGRNWLETPAFIRSAVNGVTPAPQPSAGGRGLNTTSAPSSGASSGASRGPLPDSWRTRGPGHRLG</sequence>
<dbReference type="STRING" id="398673.A0A0W7VGU9"/>
<comment type="subcellular location">
    <subcellularLocation>
        <location evidence="1 7">Endoplasmic reticulum membrane</location>
        <topology evidence="1 7">Multi-pass membrane protein</topology>
    </subcellularLocation>
</comment>
<feature type="transmembrane region" description="Helical" evidence="7">
    <location>
        <begin position="154"/>
        <end position="175"/>
    </location>
</feature>
<dbReference type="Pfam" id="PF04511">
    <property type="entry name" value="DER1"/>
    <property type="match status" value="1"/>
</dbReference>
<dbReference type="InterPro" id="IPR035952">
    <property type="entry name" value="Rhomboid-like_sf"/>
</dbReference>
<dbReference type="EMBL" id="JPDN02000002">
    <property type="protein sequence ID" value="PON30138.1"/>
    <property type="molecule type" value="Genomic_DNA"/>
</dbReference>
<proteinExistence type="inferred from homology"/>
<evidence type="ECO:0000313" key="9">
    <source>
        <dbReference type="EMBL" id="PNP48237.1"/>
    </source>
</evidence>
<reference evidence="10" key="3">
    <citation type="submission" date="2017-08" db="EMBL/GenBank/DDBJ databases">
        <title>Trichoderma gamsii strain T6085, whole genome shotgun sequencing project.</title>
        <authorList>
            <person name="Baroncelli R."/>
        </authorList>
    </citation>
    <scope>NUCLEOTIDE SEQUENCE</scope>
    <source>
        <strain evidence="10">T6085</strain>
    </source>
</reference>
<feature type="transmembrane region" description="Helical" evidence="7">
    <location>
        <begin position="97"/>
        <end position="122"/>
    </location>
</feature>
<evidence type="ECO:0000313" key="11">
    <source>
        <dbReference type="Proteomes" id="UP000054821"/>
    </source>
</evidence>
<dbReference type="GO" id="GO:0005789">
    <property type="term" value="C:endoplasmic reticulum membrane"/>
    <property type="evidence" value="ECO:0007669"/>
    <property type="project" value="UniProtKB-SubCell"/>
</dbReference>
<evidence type="ECO:0000256" key="6">
    <source>
        <dbReference type="ARBA" id="ARBA00023136"/>
    </source>
</evidence>
<evidence type="ECO:0000256" key="7">
    <source>
        <dbReference type="RuleBase" id="RU363059"/>
    </source>
</evidence>
<evidence type="ECO:0000256" key="1">
    <source>
        <dbReference type="ARBA" id="ARBA00004477"/>
    </source>
</evidence>
<dbReference type="GO" id="GO:0006950">
    <property type="term" value="P:response to stress"/>
    <property type="evidence" value="ECO:0007669"/>
    <property type="project" value="UniProtKB-ARBA"/>
</dbReference>
<comment type="function">
    <text evidence="7">May be involved in the degradation of misfolded endoplasmic reticulum (ER) luminal proteins.</text>
</comment>
<protein>
    <recommendedName>
        <fullName evidence="7">Derlin</fullName>
    </recommendedName>
</protein>
<accession>A0A0W7VGU9</accession>
<dbReference type="GeneID" id="29988270"/>
<evidence type="ECO:0000256" key="5">
    <source>
        <dbReference type="ARBA" id="ARBA00022989"/>
    </source>
</evidence>
<feature type="transmembrane region" description="Helical" evidence="7">
    <location>
        <begin position="54"/>
        <end position="76"/>
    </location>
</feature>
<keyword evidence="11" id="KW-1185">Reference proteome</keyword>
<dbReference type="SUPFAM" id="SSF144091">
    <property type="entry name" value="Rhomboid-like"/>
    <property type="match status" value="1"/>
</dbReference>
<evidence type="ECO:0000313" key="10">
    <source>
        <dbReference type="EMBL" id="PON30138.1"/>
    </source>
</evidence>
<reference evidence="10 11" key="1">
    <citation type="journal article" date="2016" name="Genome Announc.">
        <title>Draft Whole-Genome Sequence of Trichoderma gamsii T6085, a Promising Biocontrol Agent of Fusarium Head Blight on Wheat.</title>
        <authorList>
            <person name="Baroncelli R."/>
            <person name="Zapparata A."/>
            <person name="Piaggeschi G."/>
            <person name="Sarrocco S."/>
            <person name="Vannacci G."/>
        </authorList>
    </citation>
    <scope>NUCLEOTIDE SEQUENCE [LARGE SCALE GENOMIC DNA]</scope>
    <source>
        <strain evidence="10 11">T6085</strain>
    </source>
</reference>
<feature type="transmembrane region" description="Helical" evidence="7">
    <location>
        <begin position="21"/>
        <end position="42"/>
    </location>
</feature>
<keyword evidence="3 7" id="KW-0812">Transmembrane</keyword>
<name>A0A0W7VGU9_9HYPO</name>
<dbReference type="RefSeq" id="XP_018658587.1">
    <property type="nucleotide sequence ID" value="XM_018808187.1"/>
</dbReference>
<keyword evidence="4 7" id="KW-0256">Endoplasmic reticulum</keyword>
<keyword evidence="6 7" id="KW-0472">Membrane</keyword>
<keyword evidence="5 7" id="KW-1133">Transmembrane helix</keyword>
<dbReference type="InterPro" id="IPR007599">
    <property type="entry name" value="DER1"/>
</dbReference>
<feature type="compositionally biased region" description="Low complexity" evidence="8">
    <location>
        <begin position="233"/>
        <end position="249"/>
    </location>
</feature>
<organism evidence="10 11">
    <name type="scientific">Trichoderma gamsii</name>
    <dbReference type="NCBI Taxonomy" id="398673"/>
    <lineage>
        <taxon>Eukaryota</taxon>
        <taxon>Fungi</taxon>
        <taxon>Dikarya</taxon>
        <taxon>Ascomycota</taxon>
        <taxon>Pezizomycotina</taxon>
        <taxon>Sordariomycetes</taxon>
        <taxon>Hypocreomycetidae</taxon>
        <taxon>Hypocreales</taxon>
        <taxon>Hypocreaceae</taxon>
        <taxon>Trichoderma</taxon>
    </lineage>
</organism>
<dbReference type="PANTHER" id="PTHR11009">
    <property type="entry name" value="DER1-LIKE PROTEIN, DERLIN"/>
    <property type="match status" value="1"/>
</dbReference>
<comment type="caution">
    <text evidence="10">The sequence shown here is derived from an EMBL/GenBank/DDBJ whole genome shotgun (WGS) entry which is preliminary data.</text>
</comment>
<reference evidence="9 12" key="2">
    <citation type="submission" date="2017-02" db="EMBL/GenBank/DDBJ databases">
        <title>Genomes of Trichoderma spp. with biocontrol activity.</title>
        <authorList>
            <person name="Gardiner D."/>
            <person name="Kazan K."/>
            <person name="Vos C."/>
            <person name="Harvey P."/>
        </authorList>
    </citation>
    <scope>NUCLEOTIDE SEQUENCE [LARGE SCALE GENOMIC DNA]</scope>
    <source>
        <strain evidence="9 12">A5MH</strain>
    </source>
</reference>
<gene>
    <name evidence="10" type="ORF">TGAM01_v200578</name>
    <name evidence="9" type="ORF">TGAMA5MH_00520</name>
</gene>
<evidence type="ECO:0000256" key="8">
    <source>
        <dbReference type="SAM" id="MobiDB-lite"/>
    </source>
</evidence>
<dbReference type="OrthoDB" id="19102at2759"/>
<evidence type="ECO:0000256" key="4">
    <source>
        <dbReference type="ARBA" id="ARBA00022824"/>
    </source>
</evidence>
<evidence type="ECO:0000256" key="2">
    <source>
        <dbReference type="ARBA" id="ARBA00008917"/>
    </source>
</evidence>
<evidence type="ECO:0000256" key="3">
    <source>
        <dbReference type="ARBA" id="ARBA00022692"/>
    </source>
</evidence>
<dbReference type="EMBL" id="MTYH01000009">
    <property type="protein sequence ID" value="PNP48237.1"/>
    <property type="molecule type" value="Genomic_DNA"/>
</dbReference>
<comment type="similarity">
    <text evidence="2 7">Belongs to the derlin family.</text>
</comment>
<dbReference type="Proteomes" id="UP000054821">
    <property type="component" value="Unassembled WGS sequence"/>
</dbReference>